<comment type="caution">
    <text evidence="1">The sequence shown here is derived from an EMBL/GenBank/DDBJ whole genome shotgun (WGS) entry which is preliminary data.</text>
</comment>
<organism evidence="1 2">
    <name type="scientific">Streptococcus parasanguinis</name>
    <dbReference type="NCBI Taxonomy" id="1318"/>
    <lineage>
        <taxon>Bacteria</taxon>
        <taxon>Bacillati</taxon>
        <taxon>Bacillota</taxon>
        <taxon>Bacilli</taxon>
        <taxon>Lactobacillales</taxon>
        <taxon>Streptococcaceae</taxon>
        <taxon>Streptococcus</taxon>
    </lineage>
</organism>
<accession>A0A6I3Q1R3</accession>
<protein>
    <submittedName>
        <fullName evidence="1">Uncharacterized protein</fullName>
    </submittedName>
</protein>
<reference evidence="1" key="1">
    <citation type="submission" date="2021-02" db="EMBL/GenBank/DDBJ databases">
        <title>Infant gut strain persistence is associated with maternal origin, phylogeny, and functional potential including surface adhesion and iron acquisition.</title>
        <authorList>
            <person name="Lou Y.C."/>
        </authorList>
    </citation>
    <scope>NUCLEOTIDE SEQUENCE</scope>
    <source>
        <strain evidence="1">L3_060_000G1_dasL3_060_000G1_metabat.metabat.86_ sub</strain>
    </source>
</reference>
<evidence type="ECO:0000313" key="1">
    <source>
        <dbReference type="EMBL" id="MBS6536125.1"/>
    </source>
</evidence>
<dbReference type="AlphaFoldDB" id="A0A6I3Q1R3"/>
<name>A0A6I3Q1R3_STRPA</name>
<gene>
    <name evidence="1" type="ORF">KH363_01110</name>
</gene>
<dbReference type="Proteomes" id="UP000761167">
    <property type="component" value="Unassembled WGS sequence"/>
</dbReference>
<sequence>MDTNINSIDTTYESSTVEYDDSNIAAIENELIEIANLFNSIDAEITSLKGLEKEWKGKAKDQYVELRTFLETYRTDFFNNIQDFKTTIYGLEGLLSSIPSSTVIKEIDGA</sequence>
<dbReference type="EMBL" id="JAGZZN010000003">
    <property type="protein sequence ID" value="MBS6536125.1"/>
    <property type="molecule type" value="Genomic_DNA"/>
</dbReference>
<dbReference type="RefSeq" id="WP_070594784.1">
    <property type="nucleotide sequence ID" value="NZ_JACLQP010000007.1"/>
</dbReference>
<proteinExistence type="predicted"/>
<evidence type="ECO:0000313" key="2">
    <source>
        <dbReference type="Proteomes" id="UP000761167"/>
    </source>
</evidence>